<dbReference type="SMART" id="SM00421">
    <property type="entry name" value="HTH_LUXR"/>
    <property type="match status" value="1"/>
</dbReference>
<dbReference type="CDD" id="cd06170">
    <property type="entry name" value="LuxR_C_like"/>
    <property type="match status" value="1"/>
</dbReference>
<dbReference type="AlphaFoldDB" id="A0A7X6CY07"/>
<evidence type="ECO:0000256" key="1">
    <source>
        <dbReference type="ARBA" id="ARBA00022553"/>
    </source>
</evidence>
<evidence type="ECO:0000313" key="9">
    <source>
        <dbReference type="EMBL" id="NJQ04657.1"/>
    </source>
</evidence>
<dbReference type="InterPro" id="IPR016032">
    <property type="entry name" value="Sig_transdc_resp-reg_C-effctor"/>
</dbReference>
<feature type="region of interest" description="Disordered" evidence="6">
    <location>
        <begin position="278"/>
        <end position="299"/>
    </location>
</feature>
<feature type="compositionally biased region" description="Basic and acidic residues" evidence="6">
    <location>
        <begin position="287"/>
        <end position="299"/>
    </location>
</feature>
<dbReference type="GO" id="GO:0003677">
    <property type="term" value="F:DNA binding"/>
    <property type="evidence" value="ECO:0007669"/>
    <property type="project" value="UniProtKB-KW"/>
</dbReference>
<evidence type="ECO:0000256" key="3">
    <source>
        <dbReference type="ARBA" id="ARBA00023125"/>
    </source>
</evidence>
<dbReference type="PROSITE" id="PS50043">
    <property type="entry name" value="HTH_LUXR_2"/>
    <property type="match status" value="1"/>
</dbReference>
<dbReference type="Proteomes" id="UP000578686">
    <property type="component" value="Unassembled WGS sequence"/>
</dbReference>
<keyword evidence="1 5" id="KW-0597">Phosphoprotein</keyword>
<dbReference type="PROSITE" id="PS50110">
    <property type="entry name" value="RESPONSE_REGULATORY"/>
    <property type="match status" value="1"/>
</dbReference>
<comment type="caution">
    <text evidence="9">The sequence shown here is derived from an EMBL/GenBank/DDBJ whole genome shotgun (WGS) entry which is preliminary data.</text>
</comment>
<dbReference type="InterPro" id="IPR039420">
    <property type="entry name" value="WalR-like"/>
</dbReference>
<dbReference type="EMBL" id="JAAVJD010000012">
    <property type="protein sequence ID" value="NJQ04657.1"/>
    <property type="molecule type" value="Genomic_DNA"/>
</dbReference>
<keyword evidence="2" id="KW-0805">Transcription regulation</keyword>
<evidence type="ECO:0000313" key="10">
    <source>
        <dbReference type="Proteomes" id="UP000578686"/>
    </source>
</evidence>
<dbReference type="PANTHER" id="PTHR43214">
    <property type="entry name" value="TWO-COMPONENT RESPONSE REGULATOR"/>
    <property type="match status" value="1"/>
</dbReference>
<dbReference type="GO" id="GO:0000160">
    <property type="term" value="P:phosphorelay signal transduction system"/>
    <property type="evidence" value="ECO:0007669"/>
    <property type="project" value="InterPro"/>
</dbReference>
<dbReference type="SUPFAM" id="SSF46894">
    <property type="entry name" value="C-terminal effector domain of the bipartite response regulators"/>
    <property type="match status" value="1"/>
</dbReference>
<feature type="domain" description="Response regulatory" evidence="8">
    <location>
        <begin position="4"/>
        <end position="121"/>
    </location>
</feature>
<keyword evidence="3" id="KW-0238">DNA-binding</keyword>
<dbReference type="InterPro" id="IPR000792">
    <property type="entry name" value="Tscrpt_reg_LuxR_C"/>
</dbReference>
<dbReference type="InterPro" id="IPR058245">
    <property type="entry name" value="NreC/VraR/RcsB-like_REC"/>
</dbReference>
<sequence length="299" mass="30999">MTIRVAVTEAHSPARSGLRLIIDSAPDVAVLGDFPTAEKMLGAATGLRPDVVVMDGRQPGSDELDHAAVRRVVSELRCGVVVLTIHDHDRNLFGALAAGACAFVSADTEPHVVLAAVRAVASGGSWLGPRHTRRLVEEYGRALHVRGGTGRPAPNAAGSAAGRLSERENEVLALVGRGRTNQEIADCLTLSPLTAKTYVSRIMAKLGARDRVQLALIAAGHQRGPSGARPLPAVAGAAHAASAPRAHVLGPHPGRVRPAASATTASWVRTARVALSAGGDKVLNPAREGDPERAPDPHP</sequence>
<evidence type="ECO:0000259" key="7">
    <source>
        <dbReference type="PROSITE" id="PS50043"/>
    </source>
</evidence>
<dbReference type="GO" id="GO:0006355">
    <property type="term" value="P:regulation of DNA-templated transcription"/>
    <property type="evidence" value="ECO:0007669"/>
    <property type="project" value="InterPro"/>
</dbReference>
<dbReference type="RefSeq" id="WP_167967959.1">
    <property type="nucleotide sequence ID" value="NZ_BHZG01000023.1"/>
</dbReference>
<dbReference type="InterPro" id="IPR011006">
    <property type="entry name" value="CheY-like_superfamily"/>
</dbReference>
<dbReference type="PRINTS" id="PR00038">
    <property type="entry name" value="HTHLUXR"/>
</dbReference>
<keyword evidence="10" id="KW-1185">Reference proteome</keyword>
<accession>A0A7X6CY07</accession>
<name>A0A7X6CY07_9ACTN</name>
<evidence type="ECO:0000256" key="6">
    <source>
        <dbReference type="SAM" id="MobiDB-lite"/>
    </source>
</evidence>
<evidence type="ECO:0000256" key="4">
    <source>
        <dbReference type="ARBA" id="ARBA00023163"/>
    </source>
</evidence>
<protein>
    <submittedName>
        <fullName evidence="9">Response regulator transcription factor</fullName>
    </submittedName>
</protein>
<dbReference type="InterPro" id="IPR001789">
    <property type="entry name" value="Sig_transdc_resp-reg_receiver"/>
</dbReference>
<feature type="domain" description="HTH luxR-type" evidence="7">
    <location>
        <begin position="157"/>
        <end position="222"/>
    </location>
</feature>
<dbReference type="CDD" id="cd17535">
    <property type="entry name" value="REC_NarL-like"/>
    <property type="match status" value="1"/>
</dbReference>
<gene>
    <name evidence="9" type="ORF">HCN56_03430</name>
</gene>
<feature type="modified residue" description="4-aspartylphosphate" evidence="5">
    <location>
        <position position="55"/>
    </location>
</feature>
<evidence type="ECO:0000259" key="8">
    <source>
        <dbReference type="PROSITE" id="PS50110"/>
    </source>
</evidence>
<reference evidence="9 10" key="1">
    <citation type="submission" date="2020-03" db="EMBL/GenBank/DDBJ databases">
        <title>Draft genome of Streptomyces sp. ventii, isolated from the Axial Seamount in the Pacific Ocean, and resequencing of the two type strains Streptomyces lonarensis strain NCL 716 and Streptomyces bohaiensis strain 11A07.</title>
        <authorList>
            <person name="Loughran R.M."/>
            <person name="Pfannmuller K.M."/>
            <person name="Wasson B.J."/>
            <person name="Deadmond M.C."/>
            <person name="Paddock B.E."/>
            <person name="Koyack M.J."/>
            <person name="Gallegos D.A."/>
            <person name="Mitchell E.A."/>
            <person name="Ushijima B."/>
            <person name="Saw J.H."/>
            <person name="Mcphail K.L."/>
            <person name="Videau P."/>
        </authorList>
    </citation>
    <scope>NUCLEOTIDE SEQUENCE [LARGE SCALE GENOMIC DNA]</scope>
    <source>
        <strain evidence="9 10">NCL716</strain>
    </source>
</reference>
<proteinExistence type="predicted"/>
<dbReference type="Pfam" id="PF00196">
    <property type="entry name" value="GerE"/>
    <property type="match status" value="1"/>
</dbReference>
<organism evidence="9 10">
    <name type="scientific">Streptomyces lonarensis</name>
    <dbReference type="NCBI Taxonomy" id="700599"/>
    <lineage>
        <taxon>Bacteria</taxon>
        <taxon>Bacillati</taxon>
        <taxon>Actinomycetota</taxon>
        <taxon>Actinomycetes</taxon>
        <taxon>Kitasatosporales</taxon>
        <taxon>Streptomycetaceae</taxon>
        <taxon>Streptomyces</taxon>
    </lineage>
</organism>
<evidence type="ECO:0000256" key="2">
    <source>
        <dbReference type="ARBA" id="ARBA00023015"/>
    </source>
</evidence>
<dbReference type="PANTHER" id="PTHR43214:SF24">
    <property type="entry name" value="TRANSCRIPTIONAL REGULATORY PROTEIN NARL-RELATED"/>
    <property type="match status" value="1"/>
</dbReference>
<keyword evidence="4" id="KW-0804">Transcription</keyword>
<dbReference type="SMART" id="SM00448">
    <property type="entry name" value="REC"/>
    <property type="match status" value="1"/>
</dbReference>
<evidence type="ECO:0000256" key="5">
    <source>
        <dbReference type="PROSITE-ProRule" id="PRU00169"/>
    </source>
</evidence>
<dbReference type="Gene3D" id="3.40.50.2300">
    <property type="match status" value="1"/>
</dbReference>
<dbReference type="SUPFAM" id="SSF52172">
    <property type="entry name" value="CheY-like"/>
    <property type="match status" value="1"/>
</dbReference>